<sequence length="38" mass="4594">MRAAATKKKLECILIFIFSYFEFREQLTALSFIKLRCY</sequence>
<protein>
    <submittedName>
        <fullName evidence="1">Uncharacterized protein</fullName>
    </submittedName>
</protein>
<organism evidence="1 2">
    <name type="scientific">Methylorubrum extorquens</name>
    <name type="common">Methylobacterium dichloromethanicum</name>
    <name type="synonym">Methylobacterium extorquens</name>
    <dbReference type="NCBI Taxonomy" id="408"/>
    <lineage>
        <taxon>Bacteria</taxon>
        <taxon>Pseudomonadati</taxon>
        <taxon>Pseudomonadota</taxon>
        <taxon>Alphaproteobacteria</taxon>
        <taxon>Hyphomicrobiales</taxon>
        <taxon>Methylobacteriaceae</taxon>
        <taxon>Methylorubrum</taxon>
    </lineage>
</organism>
<name>A0A2N9AVK2_METEX</name>
<accession>A0A2N9AVK2</accession>
<reference evidence="2" key="1">
    <citation type="submission" date="2017-10" db="EMBL/GenBank/DDBJ databases">
        <authorList>
            <person name="Regsiter A."/>
            <person name="William W."/>
        </authorList>
    </citation>
    <scope>NUCLEOTIDE SEQUENCE [LARGE SCALE GENOMIC DNA]</scope>
</reference>
<evidence type="ECO:0000313" key="2">
    <source>
        <dbReference type="Proteomes" id="UP000233769"/>
    </source>
</evidence>
<evidence type="ECO:0000313" key="1">
    <source>
        <dbReference type="EMBL" id="SOR31366.1"/>
    </source>
</evidence>
<dbReference type="Proteomes" id="UP000233769">
    <property type="component" value="Chromosome tk0001"/>
</dbReference>
<gene>
    <name evidence="1" type="ORF">TK0001_4781</name>
</gene>
<proteinExistence type="predicted"/>
<dbReference type="EMBL" id="LT962688">
    <property type="protein sequence ID" value="SOR31366.1"/>
    <property type="molecule type" value="Genomic_DNA"/>
</dbReference>
<dbReference type="AlphaFoldDB" id="A0A2N9AVK2"/>